<dbReference type="Gene3D" id="3.40.50.300">
    <property type="entry name" value="P-loop containing nucleotide triphosphate hydrolases"/>
    <property type="match status" value="1"/>
</dbReference>
<evidence type="ECO:0000313" key="4">
    <source>
        <dbReference type="Proteomes" id="UP000800035"/>
    </source>
</evidence>
<organism evidence="3 4">
    <name type="scientific">Byssothecium circinans</name>
    <dbReference type="NCBI Taxonomy" id="147558"/>
    <lineage>
        <taxon>Eukaryota</taxon>
        <taxon>Fungi</taxon>
        <taxon>Dikarya</taxon>
        <taxon>Ascomycota</taxon>
        <taxon>Pezizomycotina</taxon>
        <taxon>Dothideomycetes</taxon>
        <taxon>Pleosporomycetidae</taxon>
        <taxon>Pleosporales</taxon>
        <taxon>Massarineae</taxon>
        <taxon>Massarinaceae</taxon>
        <taxon>Byssothecium</taxon>
    </lineage>
</organism>
<dbReference type="SUPFAM" id="SSF52540">
    <property type="entry name" value="P-loop containing nucleoside triphosphate hydrolases"/>
    <property type="match status" value="1"/>
</dbReference>
<dbReference type="GO" id="GO:0043138">
    <property type="term" value="F:3'-5' DNA helicase activity"/>
    <property type="evidence" value="ECO:0007669"/>
    <property type="project" value="TreeGrafter"/>
</dbReference>
<gene>
    <name evidence="3" type="ORF">CC80DRAFT_549137</name>
</gene>
<evidence type="ECO:0000256" key="1">
    <source>
        <dbReference type="ARBA" id="ARBA00005446"/>
    </source>
</evidence>
<dbReference type="OrthoDB" id="3943268at2759"/>
<dbReference type="InterPro" id="IPR011545">
    <property type="entry name" value="DEAD/DEAH_box_helicase_dom"/>
</dbReference>
<feature type="domain" description="DEAD/DEAH-box helicase" evidence="2">
    <location>
        <begin position="225"/>
        <end position="288"/>
    </location>
</feature>
<evidence type="ECO:0000313" key="3">
    <source>
        <dbReference type="EMBL" id="KAF1955455.1"/>
    </source>
</evidence>
<evidence type="ECO:0000259" key="2">
    <source>
        <dbReference type="Pfam" id="PF00270"/>
    </source>
</evidence>
<dbReference type="Pfam" id="PF00270">
    <property type="entry name" value="DEAD"/>
    <property type="match status" value="1"/>
</dbReference>
<name>A0A6A5TS17_9PLEO</name>
<reference evidence="3" key="1">
    <citation type="journal article" date="2020" name="Stud. Mycol.">
        <title>101 Dothideomycetes genomes: a test case for predicting lifestyles and emergence of pathogens.</title>
        <authorList>
            <person name="Haridas S."/>
            <person name="Albert R."/>
            <person name="Binder M."/>
            <person name="Bloem J."/>
            <person name="Labutti K."/>
            <person name="Salamov A."/>
            <person name="Andreopoulos B."/>
            <person name="Baker S."/>
            <person name="Barry K."/>
            <person name="Bills G."/>
            <person name="Bluhm B."/>
            <person name="Cannon C."/>
            <person name="Castanera R."/>
            <person name="Culley D."/>
            <person name="Daum C."/>
            <person name="Ezra D."/>
            <person name="Gonzalez J."/>
            <person name="Henrissat B."/>
            <person name="Kuo A."/>
            <person name="Liang C."/>
            <person name="Lipzen A."/>
            <person name="Lutzoni F."/>
            <person name="Magnuson J."/>
            <person name="Mondo S."/>
            <person name="Nolan M."/>
            <person name="Ohm R."/>
            <person name="Pangilinan J."/>
            <person name="Park H.-J."/>
            <person name="Ramirez L."/>
            <person name="Alfaro M."/>
            <person name="Sun H."/>
            <person name="Tritt A."/>
            <person name="Yoshinaga Y."/>
            <person name="Zwiers L.-H."/>
            <person name="Turgeon B."/>
            <person name="Goodwin S."/>
            <person name="Spatafora J."/>
            <person name="Crous P."/>
            <person name="Grigoriev I."/>
        </authorList>
    </citation>
    <scope>NUCLEOTIDE SEQUENCE</scope>
    <source>
        <strain evidence="3">CBS 675.92</strain>
    </source>
</reference>
<sequence>MAIYLAYLQPFQEYLRVQVLGGAFSGYVWADENGPWGTDRLTRILKRETTKRLGTALTTLDYRHTAVGIGRVVVGEGFGRGYQDEVGEIEEAEIDEEGESALELQSARTTKIGIGNYSVPSDIIKYLSIRSMETFRLLSEHWHRFLGLASGRQEEEKSIESRGAWLAKRGEKRGRNERDMQEKRLTPLAPQPKRVERIDQGREEVHKAMQQALGRSEVSFKSYEQEQAVHAVVAGQTPLVVVLPTGRGKSLLFMVPACLDNPGVTVVVVPYRALIEDLVRRIRDSGIDCMEWKHGEINPAA</sequence>
<accession>A0A6A5TS17</accession>
<keyword evidence="4" id="KW-1185">Reference proteome</keyword>
<dbReference type="GO" id="GO:0005524">
    <property type="term" value="F:ATP binding"/>
    <property type="evidence" value="ECO:0007669"/>
    <property type="project" value="InterPro"/>
</dbReference>
<protein>
    <recommendedName>
        <fullName evidence="2">DEAD/DEAH-box helicase domain-containing protein</fullName>
    </recommendedName>
</protein>
<comment type="similarity">
    <text evidence="1">Belongs to the helicase family. RecQ subfamily.</text>
</comment>
<dbReference type="GO" id="GO:0005694">
    <property type="term" value="C:chromosome"/>
    <property type="evidence" value="ECO:0007669"/>
    <property type="project" value="TreeGrafter"/>
</dbReference>
<dbReference type="AlphaFoldDB" id="A0A6A5TS17"/>
<dbReference type="GO" id="GO:0000724">
    <property type="term" value="P:double-strand break repair via homologous recombination"/>
    <property type="evidence" value="ECO:0007669"/>
    <property type="project" value="TreeGrafter"/>
</dbReference>
<proteinExistence type="inferred from homology"/>
<dbReference type="GO" id="GO:0005634">
    <property type="term" value="C:nucleus"/>
    <property type="evidence" value="ECO:0007669"/>
    <property type="project" value="TreeGrafter"/>
</dbReference>
<dbReference type="GO" id="GO:0009378">
    <property type="term" value="F:four-way junction helicase activity"/>
    <property type="evidence" value="ECO:0007669"/>
    <property type="project" value="TreeGrafter"/>
</dbReference>
<dbReference type="GO" id="GO:0003676">
    <property type="term" value="F:nucleic acid binding"/>
    <property type="evidence" value="ECO:0007669"/>
    <property type="project" value="InterPro"/>
</dbReference>
<dbReference type="Proteomes" id="UP000800035">
    <property type="component" value="Unassembled WGS sequence"/>
</dbReference>
<dbReference type="PANTHER" id="PTHR13710">
    <property type="entry name" value="DNA HELICASE RECQ FAMILY MEMBER"/>
    <property type="match status" value="1"/>
</dbReference>
<dbReference type="InterPro" id="IPR027417">
    <property type="entry name" value="P-loop_NTPase"/>
</dbReference>
<dbReference type="GO" id="GO:0005737">
    <property type="term" value="C:cytoplasm"/>
    <property type="evidence" value="ECO:0007669"/>
    <property type="project" value="TreeGrafter"/>
</dbReference>
<dbReference type="EMBL" id="ML976994">
    <property type="protein sequence ID" value="KAF1955455.1"/>
    <property type="molecule type" value="Genomic_DNA"/>
</dbReference>
<dbReference type="PANTHER" id="PTHR13710:SF120">
    <property type="entry name" value="BIFUNCTIONAL 3'-5' EXONUCLEASE_ATP-DEPENDENT HELICASE WRN"/>
    <property type="match status" value="1"/>
</dbReference>